<evidence type="ECO:0000259" key="18">
    <source>
        <dbReference type="Pfam" id="PF03460"/>
    </source>
</evidence>
<dbReference type="Pfam" id="PF03460">
    <property type="entry name" value="NIR_SIR_ferr"/>
    <property type="match status" value="1"/>
</dbReference>
<feature type="binding site" evidence="16">
    <location>
        <position position="681"/>
    </location>
    <ligand>
        <name>[4Fe-4S] cluster</name>
        <dbReference type="ChEBI" id="CHEBI:49883"/>
    </ligand>
</feature>
<evidence type="ECO:0000256" key="16">
    <source>
        <dbReference type="PIRSR" id="PIRSR037149-1"/>
    </source>
</evidence>
<keyword evidence="8 16" id="KW-0479">Metal-binding</keyword>
<dbReference type="Gene3D" id="3.30.390.30">
    <property type="match status" value="1"/>
</dbReference>
<dbReference type="Gene3D" id="1.10.10.1100">
    <property type="entry name" value="BFD-like [2Fe-2S]-binding domain"/>
    <property type="match status" value="2"/>
</dbReference>
<dbReference type="GO" id="GO:0050661">
    <property type="term" value="F:NADP binding"/>
    <property type="evidence" value="ECO:0007669"/>
    <property type="project" value="UniProtKB-UniRule"/>
</dbReference>
<dbReference type="UniPathway" id="UPA00653"/>
<feature type="domain" description="NADH-rubredoxin oxidoreductase C-terminal" evidence="21">
    <location>
        <begin position="314"/>
        <end position="381"/>
    </location>
</feature>
<comment type="pathway">
    <text evidence="2">Nitrogen metabolism; nitrate reduction (assimilation).</text>
</comment>
<evidence type="ECO:0000256" key="5">
    <source>
        <dbReference type="ARBA" id="ARBA00022617"/>
    </source>
</evidence>
<dbReference type="Pfam" id="PF18267">
    <property type="entry name" value="Rubredoxin_C"/>
    <property type="match status" value="1"/>
</dbReference>
<dbReference type="PRINTS" id="PR00397">
    <property type="entry name" value="SIROHAEM"/>
</dbReference>
<accession>A0A2T6AWQ3</accession>
<evidence type="ECO:0000259" key="20">
    <source>
        <dbReference type="Pfam" id="PF07992"/>
    </source>
</evidence>
<dbReference type="SUPFAM" id="SSF56014">
    <property type="entry name" value="Nitrite and sulphite reductase 4Fe-4S domain-like"/>
    <property type="match status" value="1"/>
</dbReference>
<comment type="cofactor">
    <cofactor evidence="1 15">
        <name>FAD</name>
        <dbReference type="ChEBI" id="CHEBI:57692"/>
    </cofactor>
</comment>
<dbReference type="InterPro" id="IPR017121">
    <property type="entry name" value="Nitrite_Rdtase_lsu"/>
</dbReference>
<dbReference type="CDD" id="cd19944">
    <property type="entry name" value="NirB_Fer2_BFD-like_2"/>
    <property type="match status" value="1"/>
</dbReference>
<keyword evidence="10" id="KW-0560">Oxidoreductase</keyword>
<keyword evidence="12 16" id="KW-0411">Iron-sulfur</keyword>
<evidence type="ECO:0000256" key="6">
    <source>
        <dbReference type="ARBA" id="ARBA00022630"/>
    </source>
</evidence>
<dbReference type="InterPro" id="IPR036188">
    <property type="entry name" value="FAD/NAD-bd_sf"/>
</dbReference>
<evidence type="ECO:0000256" key="11">
    <source>
        <dbReference type="ARBA" id="ARBA00023004"/>
    </source>
</evidence>
<organism evidence="22 23">
    <name type="scientific">Gemmobacter caeni</name>
    <dbReference type="NCBI Taxonomy" id="589035"/>
    <lineage>
        <taxon>Bacteria</taxon>
        <taxon>Pseudomonadati</taxon>
        <taxon>Pseudomonadota</taxon>
        <taxon>Alphaproteobacteria</taxon>
        <taxon>Rhodobacterales</taxon>
        <taxon>Paracoccaceae</taxon>
        <taxon>Gemmobacter</taxon>
    </lineage>
</organism>
<feature type="binding site" evidence="16">
    <location>
        <position position="677"/>
    </location>
    <ligand>
        <name>[4Fe-4S] cluster</name>
        <dbReference type="ChEBI" id="CHEBI:49883"/>
    </ligand>
</feature>
<dbReference type="GO" id="GO:0042128">
    <property type="term" value="P:nitrate assimilation"/>
    <property type="evidence" value="ECO:0007669"/>
    <property type="project" value="UniProtKB-UniRule"/>
</dbReference>
<dbReference type="PANTHER" id="PTHR43809">
    <property type="entry name" value="NITRITE REDUCTASE (NADH) LARGE SUBUNIT"/>
    <property type="match status" value="1"/>
</dbReference>
<dbReference type="NCBIfam" id="TIGR02374">
    <property type="entry name" value="nitri_red_nirB"/>
    <property type="match status" value="1"/>
</dbReference>
<dbReference type="GO" id="GO:0046872">
    <property type="term" value="F:metal ion binding"/>
    <property type="evidence" value="ECO:0007669"/>
    <property type="project" value="UniProtKB-KW"/>
</dbReference>
<keyword evidence="7" id="KW-0001">2Fe-2S</keyword>
<reference evidence="22 23" key="1">
    <citation type="submission" date="2018-04" db="EMBL/GenBank/DDBJ databases">
        <title>Genomic Encyclopedia of Archaeal and Bacterial Type Strains, Phase II (KMG-II): from individual species to whole genera.</title>
        <authorList>
            <person name="Goeker M."/>
        </authorList>
    </citation>
    <scope>NUCLEOTIDE SEQUENCE [LARGE SCALE GENOMIC DNA]</scope>
    <source>
        <strain evidence="22 23">DSM 21823</strain>
    </source>
</reference>
<evidence type="ECO:0000256" key="8">
    <source>
        <dbReference type="ARBA" id="ARBA00022723"/>
    </source>
</evidence>
<dbReference type="InterPro" id="IPR006066">
    <property type="entry name" value="NO2/SO3_Rdtase_FeS/sirohaem_BS"/>
</dbReference>
<evidence type="ECO:0000256" key="4">
    <source>
        <dbReference type="ARBA" id="ARBA00022485"/>
    </source>
</evidence>
<dbReference type="InterPro" id="IPR052034">
    <property type="entry name" value="NasD-like"/>
</dbReference>
<name>A0A2T6AWQ3_9RHOB</name>
<dbReference type="InterPro" id="IPR041575">
    <property type="entry name" value="Rubredoxin_C"/>
</dbReference>
<dbReference type="RefSeq" id="WP_108129606.1">
    <property type="nucleotide sequence ID" value="NZ_QBKP01000010.1"/>
</dbReference>
<dbReference type="InterPro" id="IPR007419">
    <property type="entry name" value="BFD-like_2Fe2S-bd_dom"/>
</dbReference>
<keyword evidence="13 15" id="KW-0534">Nitrate assimilation</keyword>
<dbReference type="OrthoDB" id="9768666at2"/>
<dbReference type="InterPro" id="IPR045854">
    <property type="entry name" value="NO2/SO3_Rdtase_4Fe4S_sf"/>
</dbReference>
<dbReference type="GO" id="GO:0098809">
    <property type="term" value="F:nitrite reductase activity"/>
    <property type="evidence" value="ECO:0007669"/>
    <property type="project" value="InterPro"/>
</dbReference>
<comment type="caution">
    <text evidence="22">The sequence shown here is derived from an EMBL/GenBank/DDBJ whole genome shotgun (WGS) entry which is preliminary data.</text>
</comment>
<dbReference type="SUPFAM" id="SSF55124">
    <property type="entry name" value="Nitrite/Sulfite reductase N-terminal domain-like"/>
    <property type="match status" value="1"/>
</dbReference>
<evidence type="ECO:0000256" key="7">
    <source>
        <dbReference type="ARBA" id="ARBA00022714"/>
    </source>
</evidence>
<evidence type="ECO:0000313" key="22">
    <source>
        <dbReference type="EMBL" id="PTX48239.1"/>
    </source>
</evidence>
<keyword evidence="5 16" id="KW-0349">Heme</keyword>
<dbReference type="InterPro" id="IPR041854">
    <property type="entry name" value="BFD-like_2Fe2S-bd_dom_sf"/>
</dbReference>
<comment type="cofactor">
    <cofactor evidence="16">
        <name>siroheme</name>
        <dbReference type="ChEBI" id="CHEBI:60052"/>
    </cofactor>
    <text evidence="16">Binds 1 siroheme per subunit.</text>
</comment>
<evidence type="ECO:0000256" key="14">
    <source>
        <dbReference type="ARBA" id="ARBA00034078"/>
    </source>
</evidence>
<dbReference type="CDD" id="cd19943">
    <property type="entry name" value="NirB_Fer2_BFD-like_1"/>
    <property type="match status" value="1"/>
</dbReference>
<feature type="domain" description="BFD-like [2Fe-2S]-binding" evidence="19">
    <location>
        <begin position="418"/>
        <end position="465"/>
    </location>
</feature>
<keyword evidence="6 15" id="KW-0285">Flavoprotein</keyword>
<comment type="cofactor">
    <cofactor evidence="14">
        <name>[2Fe-2S] cluster</name>
        <dbReference type="ChEBI" id="CHEBI:190135"/>
    </cofactor>
</comment>
<evidence type="ECO:0000256" key="3">
    <source>
        <dbReference type="ARBA" id="ARBA00010429"/>
    </source>
</evidence>
<dbReference type="InterPro" id="IPR005117">
    <property type="entry name" value="NiRdtase/SiRdtase_haem-b_fer"/>
</dbReference>
<comment type="similarity">
    <text evidence="3">Belongs to the nitrite and sulfite reductase 4Fe-4S domain family.</text>
</comment>
<evidence type="ECO:0000259" key="17">
    <source>
        <dbReference type="Pfam" id="PF01077"/>
    </source>
</evidence>
<dbReference type="InterPro" id="IPR006067">
    <property type="entry name" value="NO2/SO3_Rdtase_4Fe4S_dom"/>
</dbReference>
<dbReference type="PANTHER" id="PTHR43809:SF1">
    <property type="entry name" value="NITRITE REDUCTASE (NADH) LARGE SUBUNIT"/>
    <property type="match status" value="1"/>
</dbReference>
<dbReference type="PRINTS" id="PR00411">
    <property type="entry name" value="PNDRDTASEI"/>
</dbReference>
<dbReference type="InterPro" id="IPR023753">
    <property type="entry name" value="FAD/NAD-binding_dom"/>
</dbReference>
<dbReference type="PIRSF" id="PIRSF037149">
    <property type="entry name" value="NirB"/>
    <property type="match status" value="1"/>
</dbReference>
<evidence type="ECO:0000256" key="12">
    <source>
        <dbReference type="ARBA" id="ARBA00023014"/>
    </source>
</evidence>
<keyword evidence="9 15" id="KW-0274">FAD</keyword>
<feature type="binding site" description="axial binding residue" evidence="16">
    <location>
        <position position="681"/>
    </location>
    <ligand>
        <name>siroheme</name>
        <dbReference type="ChEBI" id="CHEBI:60052"/>
    </ligand>
    <ligandPart>
        <name>Fe</name>
        <dbReference type="ChEBI" id="CHEBI:18248"/>
    </ligandPart>
</feature>
<dbReference type="InterPro" id="IPR012744">
    <property type="entry name" value="Nitri_red_NirB"/>
</dbReference>
<dbReference type="AlphaFoldDB" id="A0A2T6AWQ3"/>
<evidence type="ECO:0000313" key="23">
    <source>
        <dbReference type="Proteomes" id="UP000244224"/>
    </source>
</evidence>
<dbReference type="Gene3D" id="3.50.50.60">
    <property type="entry name" value="FAD/NAD(P)-binding domain"/>
    <property type="match status" value="2"/>
</dbReference>
<dbReference type="PROSITE" id="PS00365">
    <property type="entry name" value="NIR_SIR"/>
    <property type="match status" value="1"/>
</dbReference>
<dbReference type="GO" id="GO:0020037">
    <property type="term" value="F:heme binding"/>
    <property type="evidence" value="ECO:0007669"/>
    <property type="project" value="InterPro"/>
</dbReference>
<dbReference type="SUPFAM" id="SSF51905">
    <property type="entry name" value="FAD/NAD(P)-binding domain"/>
    <property type="match status" value="2"/>
</dbReference>
<dbReference type="PRINTS" id="PR00368">
    <property type="entry name" value="FADPNR"/>
</dbReference>
<evidence type="ECO:0000256" key="13">
    <source>
        <dbReference type="ARBA" id="ARBA00023063"/>
    </source>
</evidence>
<dbReference type="Pfam" id="PF01077">
    <property type="entry name" value="NIR_SIR"/>
    <property type="match status" value="1"/>
</dbReference>
<feature type="domain" description="BFD-like [2Fe-2S]-binding" evidence="19">
    <location>
        <begin position="480"/>
        <end position="529"/>
    </location>
</feature>
<dbReference type="InterPro" id="IPR036136">
    <property type="entry name" value="Nit/Sulf_reduc_fer-like_dom_sf"/>
</dbReference>
<comment type="cofactor">
    <cofactor evidence="16">
        <name>[4Fe-4S] cluster</name>
        <dbReference type="ChEBI" id="CHEBI:49883"/>
    </cofactor>
    <text evidence="16">Binds 1 [4Fe-4S] cluster per subunit.</text>
</comment>
<evidence type="ECO:0000259" key="21">
    <source>
        <dbReference type="Pfam" id="PF18267"/>
    </source>
</evidence>
<dbReference type="Pfam" id="PF04324">
    <property type="entry name" value="Fer2_BFD"/>
    <property type="match status" value="2"/>
</dbReference>
<dbReference type="GO" id="GO:0050660">
    <property type="term" value="F:flavin adenine dinucleotide binding"/>
    <property type="evidence" value="ECO:0007669"/>
    <property type="project" value="UniProtKB-UniRule"/>
</dbReference>
<dbReference type="EMBL" id="QBKP01000010">
    <property type="protein sequence ID" value="PTX48239.1"/>
    <property type="molecule type" value="Genomic_DNA"/>
</dbReference>
<dbReference type="Gene3D" id="3.30.413.10">
    <property type="entry name" value="Sulfite Reductase Hemoprotein, domain 1"/>
    <property type="match status" value="1"/>
</dbReference>
<evidence type="ECO:0000256" key="10">
    <source>
        <dbReference type="ARBA" id="ARBA00023002"/>
    </source>
</evidence>
<keyword evidence="4 16" id="KW-0004">4Fe-4S</keyword>
<feature type="binding site" evidence="16">
    <location>
        <position position="637"/>
    </location>
    <ligand>
        <name>[4Fe-4S] cluster</name>
        <dbReference type="ChEBI" id="CHEBI:49883"/>
    </ligand>
</feature>
<feature type="domain" description="Nitrite/sulphite reductase 4Fe-4S" evidence="17">
    <location>
        <begin position="629"/>
        <end position="762"/>
    </location>
</feature>
<evidence type="ECO:0000256" key="15">
    <source>
        <dbReference type="PIRNR" id="PIRNR037149"/>
    </source>
</evidence>
<evidence type="ECO:0000259" key="19">
    <source>
        <dbReference type="Pfam" id="PF04324"/>
    </source>
</evidence>
<dbReference type="InterPro" id="IPR016156">
    <property type="entry name" value="FAD/NAD-linked_Rdtase_dimer_sf"/>
</dbReference>
<feature type="domain" description="FAD/NAD(P)-binding" evidence="20">
    <location>
        <begin position="4"/>
        <end position="277"/>
    </location>
</feature>
<dbReference type="Proteomes" id="UP000244224">
    <property type="component" value="Unassembled WGS sequence"/>
</dbReference>
<evidence type="ECO:0000256" key="1">
    <source>
        <dbReference type="ARBA" id="ARBA00001974"/>
    </source>
</evidence>
<keyword evidence="11 16" id="KW-0408">Iron</keyword>
<dbReference type="Gene3D" id="3.90.480.10">
    <property type="entry name" value="Sulfite Reductase Hemoprotein,Domain 2"/>
    <property type="match status" value="1"/>
</dbReference>
<evidence type="ECO:0000256" key="2">
    <source>
        <dbReference type="ARBA" id="ARBA00005096"/>
    </source>
</evidence>
<sequence length="811" mass="87151">MTQRLVIIGAGMASGRLIEHLRDTAPDAWHITLFNAEPRGNYNRLMLSPVLSGEKTYAEIVTHDDAFYAAHGIDCRFGESVTRIDRAAKVVHGAGGPVPYDRLVIATGSAPFILPVPGKDLPGVVTYRDLEDTNAMIAASRPGARAVVIGGGLLGLEAAAGMAARGADVTVIHLMGHLMERQLDPAASYLLQKDLERRGIRVHCRGATKAILGTDQVEAVLLEDGTVYGADLVCMAVGIRPEVRLANDAQLEVGRGIVVDAQLTTSDPAIFALGECVEFDSQLFGLVAPLYDQAKVLAGVLNGRVAAFAPVQTATKLKVTGCDLFSAGDFAEAPGREEIVFRDPARGIYKRLVIADDRLIGAVMYGDTADGNWFFQQIREGADISARRETLIFGPAFEGGVQSDPLAAVAALPPEAEICGCNGVCKGQIVRAIGEGATDLGLVRARTKASASCGTCTGLVEQVLAATLGDAFSRPAAQPMCRCTSLTHDEVRRLIKANALKSMPAVMQELGWNSSCGCATCRPALNFYLLADWPLDYRDDGQSRFVNERLHANIQKDGSFSVVPRMWGGVTNAAELRAIADAADKYDVPMVKVTGGQRIDLLGVRKEDLPAIWADLNAAGLVSGHAYSKGLRTVKTCVGSEFCRFGTQDSTGLGIRLEQRLWGSWTPHKVKLAVSGCPRNCAEATCKDVGIICVDSGYQIGVGGAAGMDLKETERLAAVATEDEAIALSVAFIQLYRENARYLDRPYKWLKKVGLDWVKDRVLDPEIRAGLIERFDLSQSVCQKDPWAERATPEAARRFHPLATLMQEAAE</sequence>
<proteinExistence type="inferred from homology"/>
<dbReference type="GO" id="GO:0051539">
    <property type="term" value="F:4 iron, 4 sulfur cluster binding"/>
    <property type="evidence" value="ECO:0007669"/>
    <property type="project" value="UniProtKB-KW"/>
</dbReference>
<protein>
    <submittedName>
        <fullName evidence="22">Assimilatory nitrite reductase (NAD(P)H) large subunit</fullName>
    </submittedName>
</protein>
<gene>
    <name evidence="22" type="ORF">C8N34_11099</name>
</gene>
<evidence type="ECO:0000256" key="9">
    <source>
        <dbReference type="ARBA" id="ARBA00022827"/>
    </source>
</evidence>
<dbReference type="GO" id="GO:0051537">
    <property type="term" value="F:2 iron, 2 sulfur cluster binding"/>
    <property type="evidence" value="ECO:0007669"/>
    <property type="project" value="UniProtKB-KW"/>
</dbReference>
<keyword evidence="23" id="KW-1185">Reference proteome</keyword>
<dbReference type="Pfam" id="PF07992">
    <property type="entry name" value="Pyr_redox_2"/>
    <property type="match status" value="1"/>
</dbReference>
<feature type="domain" description="Nitrite/Sulfite reductase ferredoxin-like" evidence="18">
    <location>
        <begin position="554"/>
        <end position="619"/>
    </location>
</feature>
<feature type="binding site" evidence="16">
    <location>
        <position position="643"/>
    </location>
    <ligand>
        <name>[4Fe-4S] cluster</name>
        <dbReference type="ChEBI" id="CHEBI:49883"/>
    </ligand>
</feature>